<dbReference type="GO" id="GO:0042597">
    <property type="term" value="C:periplasmic space"/>
    <property type="evidence" value="ECO:0007669"/>
    <property type="project" value="UniProtKB-SubCell"/>
</dbReference>
<dbReference type="SMART" id="SM00858">
    <property type="entry name" value="SAF"/>
    <property type="match status" value="1"/>
</dbReference>
<dbReference type="PANTHER" id="PTHR36307:SF1">
    <property type="entry name" value="FLAGELLA BASAL BODY P-RING FORMATION PROTEIN FLGA"/>
    <property type="match status" value="1"/>
</dbReference>
<keyword evidence="7" id="KW-1185">Reference proteome</keyword>
<dbReference type="InterPro" id="IPR041231">
    <property type="entry name" value="FlgA_N"/>
</dbReference>
<comment type="similarity">
    <text evidence="4">Belongs to the FlgA family.</text>
</comment>
<keyword evidence="2 4" id="KW-0732">Signal</keyword>
<evidence type="ECO:0000313" key="6">
    <source>
        <dbReference type="EMBL" id="QID18383.1"/>
    </source>
</evidence>
<feature type="signal peptide" evidence="4">
    <location>
        <begin position="1"/>
        <end position="24"/>
    </location>
</feature>
<reference evidence="6 7" key="1">
    <citation type="submission" date="2020-02" db="EMBL/GenBank/DDBJ databases">
        <title>Nitrogenibacter mangrovi gen. nov., sp. nov. isolated from mangrove sediment, a denitrifying betaproteobacterium.</title>
        <authorList>
            <person name="Liao H."/>
            <person name="Tian Y."/>
        </authorList>
    </citation>
    <scope>NUCLEOTIDE SEQUENCE [LARGE SCALE GENOMIC DNA]</scope>
    <source>
        <strain evidence="6 7">M9-3-2</strain>
    </source>
</reference>
<accession>A0A6C1B4M6</accession>
<evidence type="ECO:0000256" key="3">
    <source>
        <dbReference type="ARBA" id="ARBA00022764"/>
    </source>
</evidence>
<evidence type="ECO:0000313" key="7">
    <source>
        <dbReference type="Proteomes" id="UP000501991"/>
    </source>
</evidence>
<protein>
    <recommendedName>
        <fullName evidence="4">Flagella basal body P-ring formation protein FlgA</fullName>
    </recommendedName>
</protein>
<dbReference type="InterPro" id="IPR039246">
    <property type="entry name" value="Flagellar_FlgA"/>
</dbReference>
<comment type="function">
    <text evidence="4">Involved in the assembly process of the P-ring formation. It may associate with FlgF on the rod constituting a structure essential for the P-ring assembly or may act as a modulator protein for the P-ring assembly.</text>
</comment>
<dbReference type="InterPro" id="IPR013974">
    <property type="entry name" value="SAF"/>
</dbReference>
<dbReference type="EMBL" id="CP048836">
    <property type="protein sequence ID" value="QID18383.1"/>
    <property type="molecule type" value="Genomic_DNA"/>
</dbReference>
<dbReference type="Pfam" id="PF13144">
    <property type="entry name" value="ChapFlgA"/>
    <property type="match status" value="1"/>
</dbReference>
<dbReference type="CDD" id="cd11614">
    <property type="entry name" value="SAF_CpaB_FlgA_like"/>
    <property type="match status" value="1"/>
</dbReference>
<gene>
    <name evidence="6" type="primary">flgA</name>
    <name evidence="6" type="ORF">G3580_12480</name>
</gene>
<evidence type="ECO:0000256" key="4">
    <source>
        <dbReference type="RuleBase" id="RU362063"/>
    </source>
</evidence>
<dbReference type="Proteomes" id="UP000501991">
    <property type="component" value="Chromosome"/>
</dbReference>
<proteinExistence type="inferred from homology"/>
<keyword evidence="6" id="KW-0969">Cilium</keyword>
<keyword evidence="6" id="KW-0282">Flagellum</keyword>
<feature type="domain" description="SAF" evidence="5">
    <location>
        <begin position="106"/>
        <end position="168"/>
    </location>
</feature>
<dbReference type="GO" id="GO:0044780">
    <property type="term" value="P:bacterial-type flagellum assembly"/>
    <property type="evidence" value="ECO:0007669"/>
    <property type="project" value="InterPro"/>
</dbReference>
<keyword evidence="4" id="KW-1005">Bacterial flagellum biogenesis</keyword>
<evidence type="ECO:0000259" key="5">
    <source>
        <dbReference type="SMART" id="SM00858"/>
    </source>
</evidence>
<keyword evidence="3 4" id="KW-0574">Periplasm</keyword>
<keyword evidence="6" id="KW-0966">Cell projection</keyword>
<comment type="subcellular location">
    <subcellularLocation>
        <location evidence="1 4">Periplasm</location>
    </subcellularLocation>
</comment>
<dbReference type="InterPro" id="IPR017585">
    <property type="entry name" value="SAF_FlgA"/>
</dbReference>
<evidence type="ECO:0000256" key="1">
    <source>
        <dbReference type="ARBA" id="ARBA00004418"/>
    </source>
</evidence>
<organism evidence="6 7">
    <name type="scientific">Nitrogeniibacter mangrovi</name>
    <dbReference type="NCBI Taxonomy" id="2016596"/>
    <lineage>
        <taxon>Bacteria</taxon>
        <taxon>Pseudomonadati</taxon>
        <taxon>Pseudomonadota</taxon>
        <taxon>Betaproteobacteria</taxon>
        <taxon>Rhodocyclales</taxon>
        <taxon>Zoogloeaceae</taxon>
        <taxon>Nitrogeniibacter</taxon>
    </lineage>
</organism>
<dbReference type="PANTHER" id="PTHR36307">
    <property type="entry name" value="FLAGELLA BASAL BODY P-RING FORMATION PROTEIN FLGA"/>
    <property type="match status" value="1"/>
</dbReference>
<name>A0A6C1B4M6_9RHOO</name>
<dbReference type="KEGG" id="azq:G3580_12480"/>
<evidence type="ECO:0000256" key="2">
    <source>
        <dbReference type="ARBA" id="ARBA00022729"/>
    </source>
</evidence>
<dbReference type="Gene3D" id="3.90.1210.10">
    <property type="entry name" value="Antifreeze-like/N-acetylneuraminic acid synthase C-terminal domain"/>
    <property type="match status" value="1"/>
</dbReference>
<dbReference type="NCBIfam" id="TIGR03170">
    <property type="entry name" value="flgA_cterm"/>
    <property type="match status" value="1"/>
</dbReference>
<feature type="chain" id="PRO_5025709829" description="Flagella basal body P-ring formation protein FlgA" evidence="4">
    <location>
        <begin position="25"/>
        <end position="230"/>
    </location>
</feature>
<dbReference type="RefSeq" id="WP_173765984.1">
    <property type="nucleotide sequence ID" value="NZ_CP048836.1"/>
</dbReference>
<dbReference type="AlphaFoldDB" id="A0A6C1B4M6"/>
<dbReference type="Pfam" id="PF17656">
    <property type="entry name" value="ChapFlgA_N"/>
    <property type="match status" value="1"/>
</dbReference>
<sequence>MRRIAPCLLILSWVLTLFPAAAHAQSTDTVRAVVYEFLRGQSAGTPGQVTIRVTPPAIPPHLPRCDQLEPWLPAGARAWGKVRVGVRCVGQANWALYVPAEVSIVGNYLVSAHALRPGDILGAADVTVRRGEITTMGRQLLTDPAQAVGKQMRFAVGQGQTLRATMMAAPIVVQSGRPVKIIVKGHGFQVANQGVALGNGRAGDAVRVRLSSGKVVSGIATDNGEVHVAP</sequence>
<dbReference type="Gene3D" id="2.30.30.760">
    <property type="match status" value="1"/>
</dbReference>